<dbReference type="GO" id="GO:0005840">
    <property type="term" value="C:ribosome"/>
    <property type="evidence" value="ECO:0007669"/>
    <property type="project" value="UniProtKB-KW"/>
</dbReference>
<accession>A0A0H4TTR7</accession>
<dbReference type="Pfam" id="PF00831">
    <property type="entry name" value="Ribosomal_L29"/>
    <property type="match status" value="1"/>
</dbReference>
<gene>
    <name evidence="5" type="primary">rpmC</name>
</gene>
<evidence type="ECO:0000256" key="1">
    <source>
        <dbReference type="ARBA" id="ARBA00009254"/>
    </source>
</evidence>
<keyword evidence="2 5" id="KW-0689">Ribosomal protein</keyword>
<dbReference type="FunFam" id="1.10.287.310:FF:000001">
    <property type="entry name" value="50S ribosomal protein L29"/>
    <property type="match status" value="1"/>
</dbReference>
<evidence type="ECO:0000313" key="6">
    <source>
        <dbReference type="EMBL" id="AKQ04249.1"/>
    </source>
</evidence>
<name>A0A0H4TTR7_9BACT</name>
<dbReference type="AlphaFoldDB" id="A0A0H4TTR7"/>
<comment type="similarity">
    <text evidence="1 5">Belongs to the universal ribosomal protein uL29 family.</text>
</comment>
<evidence type="ECO:0000256" key="3">
    <source>
        <dbReference type="ARBA" id="ARBA00023274"/>
    </source>
</evidence>
<proteinExistence type="inferred from homology"/>
<dbReference type="CDD" id="cd00427">
    <property type="entry name" value="Ribosomal_L29_HIP"/>
    <property type="match status" value="1"/>
</dbReference>
<dbReference type="GO" id="GO:1990904">
    <property type="term" value="C:ribonucleoprotein complex"/>
    <property type="evidence" value="ECO:0007669"/>
    <property type="project" value="UniProtKB-KW"/>
</dbReference>
<dbReference type="InterPro" id="IPR001854">
    <property type="entry name" value="Ribosomal_uL29"/>
</dbReference>
<organism evidence="6">
    <name type="scientific">uncultured bacterium Rifle_16ft_4_minimus_4564</name>
    <dbReference type="NCBI Taxonomy" id="1665161"/>
    <lineage>
        <taxon>Bacteria</taxon>
        <taxon>environmental samples</taxon>
    </lineage>
</organism>
<protein>
    <recommendedName>
        <fullName evidence="4 5">Large ribosomal subunit protein uL29</fullName>
    </recommendedName>
</protein>
<dbReference type="SUPFAM" id="SSF46561">
    <property type="entry name" value="Ribosomal protein L29 (L29p)"/>
    <property type="match status" value="1"/>
</dbReference>
<dbReference type="InterPro" id="IPR036049">
    <property type="entry name" value="Ribosomal_uL29_sf"/>
</dbReference>
<dbReference type="NCBIfam" id="TIGR00012">
    <property type="entry name" value="L29"/>
    <property type="match status" value="1"/>
</dbReference>
<dbReference type="GO" id="GO:0006412">
    <property type="term" value="P:translation"/>
    <property type="evidence" value="ECO:0007669"/>
    <property type="project" value="UniProtKB-UniRule"/>
</dbReference>
<keyword evidence="3 5" id="KW-0687">Ribonucleoprotein</keyword>
<dbReference type="EMBL" id="KT007033">
    <property type="protein sequence ID" value="AKQ04249.1"/>
    <property type="molecule type" value="Genomic_DNA"/>
</dbReference>
<dbReference type="GO" id="GO:0003735">
    <property type="term" value="F:structural constituent of ribosome"/>
    <property type="evidence" value="ECO:0007669"/>
    <property type="project" value="InterPro"/>
</dbReference>
<reference evidence="6" key="1">
    <citation type="journal article" date="2015" name="ISME J.">
        <title>Aquifer environment selects for microbial species cohorts in sediment and groundwater.</title>
        <authorList>
            <person name="Hug L.A."/>
            <person name="Thomas B.C."/>
            <person name="Brown C.T."/>
            <person name="Frischkorn K.R."/>
            <person name="Williams K.H."/>
            <person name="Tringe S.G."/>
            <person name="Banfield J.F."/>
        </authorList>
    </citation>
    <scope>NUCLEOTIDE SEQUENCE</scope>
</reference>
<evidence type="ECO:0000256" key="5">
    <source>
        <dbReference type="HAMAP-Rule" id="MF_00374"/>
    </source>
</evidence>
<dbReference type="HAMAP" id="MF_00374">
    <property type="entry name" value="Ribosomal_uL29"/>
    <property type="match status" value="1"/>
</dbReference>
<evidence type="ECO:0000256" key="4">
    <source>
        <dbReference type="ARBA" id="ARBA00035204"/>
    </source>
</evidence>
<sequence>MKAKELREMTVEELELKEKEFSQQYFNARIKHSAGQLQNPVQLRILRRSIARIKTLLRLKKAKGQGG</sequence>
<dbReference type="Gene3D" id="1.10.287.310">
    <property type="match status" value="1"/>
</dbReference>
<dbReference type="InterPro" id="IPR018254">
    <property type="entry name" value="Ribosomal_uL29_CS"/>
</dbReference>
<evidence type="ECO:0000256" key="2">
    <source>
        <dbReference type="ARBA" id="ARBA00022980"/>
    </source>
</evidence>
<dbReference type="PROSITE" id="PS00579">
    <property type="entry name" value="RIBOSOMAL_L29"/>
    <property type="match status" value="1"/>
</dbReference>